<evidence type="ECO:0000313" key="2">
    <source>
        <dbReference type="Proteomes" id="UP000460435"/>
    </source>
</evidence>
<accession>A0A7K3M7L5</accession>
<keyword evidence="2" id="KW-1185">Reference proteome</keyword>
<dbReference type="AlphaFoldDB" id="A0A7K3M7L5"/>
<evidence type="ECO:0000313" key="1">
    <source>
        <dbReference type="EMBL" id="NDL58932.1"/>
    </source>
</evidence>
<dbReference type="EMBL" id="WLZY01000006">
    <property type="protein sequence ID" value="NDL58932.1"/>
    <property type="molecule type" value="Genomic_DNA"/>
</dbReference>
<proteinExistence type="predicted"/>
<sequence length="367" mass="40003">MTDDYASIDVDALEAAVDDLDATLTGVQTLISPLERDFERLGVDMSNLRKLLDAQEDLEELIPELRERHRLARQLLSEYSSHPALGGGTVVGFTGDLVDDLDLVHRADVNESIELLQDAGVIDEYATVLHREWISWTLQSGLSPEDMVERAIQEGVDQNTFDILHDVTLWRTPDGRPYGRIENADDAEAIARAIELLNGGEPSLSDERRDANSWSYSTMFGMGNGDAGLVLNNGGALVATPEGILMAAPGPKSLDVIPNTVDLFSLRGGTMWGEIFVLNGSHDDPASVLEDTITDGVPPPGSGAPSLERLLRHERVHAEQWARLGYTRFIWEYVTNGPNNPCEHPLEIEAGLADGGYTCTCGNSCVP</sequence>
<organism evidence="1 2">
    <name type="scientific">Phytoactinopolyspora mesophila</name>
    <dbReference type="NCBI Taxonomy" id="2650750"/>
    <lineage>
        <taxon>Bacteria</taxon>
        <taxon>Bacillati</taxon>
        <taxon>Actinomycetota</taxon>
        <taxon>Actinomycetes</taxon>
        <taxon>Jiangellales</taxon>
        <taxon>Jiangellaceae</taxon>
        <taxon>Phytoactinopolyspora</taxon>
    </lineage>
</organism>
<dbReference type="RefSeq" id="WP_162451636.1">
    <property type="nucleotide sequence ID" value="NZ_WLZY01000006.1"/>
</dbReference>
<evidence type="ECO:0008006" key="3">
    <source>
        <dbReference type="Google" id="ProtNLM"/>
    </source>
</evidence>
<dbReference type="Proteomes" id="UP000460435">
    <property type="component" value="Unassembled WGS sequence"/>
</dbReference>
<gene>
    <name evidence="1" type="ORF">F7O44_17830</name>
</gene>
<reference evidence="1 2" key="1">
    <citation type="submission" date="2019-11" db="EMBL/GenBank/DDBJ databases">
        <authorList>
            <person name="Li X.-J."/>
            <person name="Feng X.-M."/>
        </authorList>
    </citation>
    <scope>NUCLEOTIDE SEQUENCE [LARGE SCALE GENOMIC DNA]</scope>
    <source>
        <strain evidence="1 2">XMNu-373</strain>
    </source>
</reference>
<protein>
    <recommendedName>
        <fullName evidence="3">DUF4157 domain-containing protein</fullName>
    </recommendedName>
</protein>
<name>A0A7K3M7L5_9ACTN</name>
<comment type="caution">
    <text evidence="1">The sequence shown here is derived from an EMBL/GenBank/DDBJ whole genome shotgun (WGS) entry which is preliminary data.</text>
</comment>